<dbReference type="PROSITE" id="PS50977">
    <property type="entry name" value="HTH_TETR_2"/>
    <property type="match status" value="1"/>
</dbReference>
<dbReference type="Proteomes" id="UP000248021">
    <property type="component" value="Unassembled WGS sequence"/>
</dbReference>
<dbReference type="PANTHER" id="PTHR30055:SF151">
    <property type="entry name" value="TRANSCRIPTIONAL REGULATORY PROTEIN"/>
    <property type="match status" value="1"/>
</dbReference>
<dbReference type="AlphaFoldDB" id="A0A2V3TQW4"/>
<dbReference type="EMBL" id="QJJK01000022">
    <property type="protein sequence ID" value="PXW50894.1"/>
    <property type="molecule type" value="Genomic_DNA"/>
</dbReference>
<dbReference type="PRINTS" id="PR00400">
    <property type="entry name" value="TETREPRESSOR"/>
</dbReference>
<evidence type="ECO:0000313" key="9">
    <source>
        <dbReference type="Proteomes" id="UP000248021"/>
    </source>
</evidence>
<evidence type="ECO:0000259" key="7">
    <source>
        <dbReference type="PROSITE" id="PS50977"/>
    </source>
</evidence>
<dbReference type="InterPro" id="IPR050109">
    <property type="entry name" value="HTH-type_TetR-like_transc_reg"/>
</dbReference>
<protein>
    <submittedName>
        <fullName evidence="8">TetR family transcriptional regulator</fullName>
    </submittedName>
</protein>
<dbReference type="GO" id="GO:0000976">
    <property type="term" value="F:transcription cis-regulatory region binding"/>
    <property type="evidence" value="ECO:0007669"/>
    <property type="project" value="TreeGrafter"/>
</dbReference>
<evidence type="ECO:0000256" key="1">
    <source>
        <dbReference type="ARBA" id="ARBA00002856"/>
    </source>
</evidence>
<dbReference type="PROSITE" id="PS01081">
    <property type="entry name" value="HTH_TETR_1"/>
    <property type="match status" value="1"/>
</dbReference>
<keyword evidence="3" id="KW-0805">Transcription regulation</keyword>
<dbReference type="SUPFAM" id="SSF46689">
    <property type="entry name" value="Homeodomain-like"/>
    <property type="match status" value="1"/>
</dbReference>
<dbReference type="InterPro" id="IPR023772">
    <property type="entry name" value="DNA-bd_HTH_TetR-type_CS"/>
</dbReference>
<dbReference type="Pfam" id="PF02909">
    <property type="entry name" value="TetR_C_1"/>
    <property type="match status" value="1"/>
</dbReference>
<dbReference type="InterPro" id="IPR003012">
    <property type="entry name" value="Tet_transcr_reg_TetR"/>
</dbReference>
<dbReference type="GO" id="GO:0045892">
    <property type="term" value="P:negative regulation of DNA-templated transcription"/>
    <property type="evidence" value="ECO:0007669"/>
    <property type="project" value="InterPro"/>
</dbReference>
<evidence type="ECO:0000313" key="8">
    <source>
        <dbReference type="EMBL" id="PXW50894.1"/>
    </source>
</evidence>
<dbReference type="SUPFAM" id="SSF48498">
    <property type="entry name" value="Tetracyclin repressor-like, C-terminal domain"/>
    <property type="match status" value="1"/>
</dbReference>
<name>A0A2V3TQW4_9HYPH</name>
<evidence type="ECO:0000256" key="3">
    <source>
        <dbReference type="ARBA" id="ARBA00023015"/>
    </source>
</evidence>
<evidence type="ECO:0000256" key="6">
    <source>
        <dbReference type="PROSITE-ProRule" id="PRU00335"/>
    </source>
</evidence>
<reference evidence="8 9" key="1">
    <citation type="submission" date="2018-05" db="EMBL/GenBank/DDBJ databases">
        <title>Genomic Encyclopedia of Type Strains, Phase IV (KMG-IV): sequencing the most valuable type-strain genomes for metagenomic binning, comparative biology and taxonomic classification.</title>
        <authorList>
            <person name="Goeker M."/>
        </authorList>
    </citation>
    <scope>NUCLEOTIDE SEQUENCE [LARGE SCALE GENOMIC DNA]</scope>
    <source>
        <strain evidence="8 9">DSM 6462</strain>
    </source>
</reference>
<dbReference type="PANTHER" id="PTHR30055">
    <property type="entry name" value="HTH-TYPE TRANSCRIPTIONAL REGULATOR RUTR"/>
    <property type="match status" value="1"/>
</dbReference>
<feature type="domain" description="HTH tetR-type" evidence="7">
    <location>
        <begin position="2"/>
        <end position="62"/>
    </location>
</feature>
<dbReference type="InterPro" id="IPR009057">
    <property type="entry name" value="Homeodomain-like_sf"/>
</dbReference>
<dbReference type="PRINTS" id="PR00455">
    <property type="entry name" value="HTHTETR"/>
</dbReference>
<dbReference type="GO" id="GO:0046677">
    <property type="term" value="P:response to antibiotic"/>
    <property type="evidence" value="ECO:0007669"/>
    <property type="project" value="InterPro"/>
</dbReference>
<dbReference type="RefSeq" id="WP_110378434.1">
    <property type="nucleotide sequence ID" value="NZ_JAHBRY010000004.1"/>
</dbReference>
<evidence type="ECO:0000256" key="4">
    <source>
        <dbReference type="ARBA" id="ARBA00023125"/>
    </source>
</evidence>
<organism evidence="8 9">
    <name type="scientific">Chelatococcus asaccharovorans</name>
    <dbReference type="NCBI Taxonomy" id="28210"/>
    <lineage>
        <taxon>Bacteria</taxon>
        <taxon>Pseudomonadati</taxon>
        <taxon>Pseudomonadota</taxon>
        <taxon>Alphaproteobacteria</taxon>
        <taxon>Hyphomicrobiales</taxon>
        <taxon>Chelatococcaceae</taxon>
        <taxon>Chelatococcus</taxon>
    </lineage>
</organism>
<evidence type="ECO:0000256" key="5">
    <source>
        <dbReference type="ARBA" id="ARBA00023163"/>
    </source>
</evidence>
<accession>A0A2V3TQW4</accession>
<dbReference type="OrthoDB" id="4541465at2"/>
<evidence type="ECO:0000256" key="2">
    <source>
        <dbReference type="ARBA" id="ARBA00022491"/>
    </source>
</evidence>
<keyword evidence="4 6" id="KW-0238">DNA-binding</keyword>
<feature type="DNA-binding region" description="H-T-H motif" evidence="6">
    <location>
        <begin position="25"/>
        <end position="44"/>
    </location>
</feature>
<comment type="caution">
    <text evidence="8">The sequence shown here is derived from an EMBL/GenBank/DDBJ whole genome shotgun (WGS) entry which is preliminary data.</text>
</comment>
<dbReference type="Gene3D" id="1.10.10.60">
    <property type="entry name" value="Homeodomain-like"/>
    <property type="match status" value="1"/>
</dbReference>
<gene>
    <name evidence="8" type="ORF">C7450_1225</name>
</gene>
<keyword evidence="9" id="KW-1185">Reference proteome</keyword>
<proteinExistence type="predicted"/>
<dbReference type="InterPro" id="IPR036271">
    <property type="entry name" value="Tet_transcr_reg_TetR-rel_C_sf"/>
</dbReference>
<dbReference type="GO" id="GO:0003700">
    <property type="term" value="F:DNA-binding transcription factor activity"/>
    <property type="evidence" value="ECO:0007669"/>
    <property type="project" value="TreeGrafter"/>
</dbReference>
<dbReference type="Pfam" id="PF00440">
    <property type="entry name" value="TetR_N"/>
    <property type="match status" value="1"/>
</dbReference>
<sequence length="219" mass="24141">MKIVKEDVVTKALELLDEAGLEGLTMRKLADALKIQAPSLYWHFANKSELLDGMADALLENVGRGVSQDQPWEGRLCQIAGELRQALLSRRDASRVFAGTYPISGNILRVGSLIHDCLLNAGMDERRTSWSVFILSHYVIGFSIEEQALMNVPEELRQGRDNGANDLLARFPSAAISVRGIGPDNADERFAFGLQILIGGWKSLSNSNSDQIKSSSRIR</sequence>
<dbReference type="InterPro" id="IPR004111">
    <property type="entry name" value="Repressor_TetR_C"/>
</dbReference>
<keyword evidence="2" id="KW-0678">Repressor</keyword>
<dbReference type="Gene3D" id="1.10.357.10">
    <property type="entry name" value="Tetracycline Repressor, domain 2"/>
    <property type="match status" value="1"/>
</dbReference>
<keyword evidence="5" id="KW-0804">Transcription</keyword>
<comment type="function">
    <text evidence="1">TetR is the repressor of the tetracycline resistance element; its N-terminal region forms a helix-turn-helix structure and binds DNA. Binding of tetracycline to TetR reduces the repressor affinity for the tetracycline resistance gene (tetA) promoter operator sites.</text>
</comment>
<dbReference type="InterPro" id="IPR001647">
    <property type="entry name" value="HTH_TetR"/>
</dbReference>